<organism evidence="3">
    <name type="scientific">Enterobius vermicularis</name>
    <name type="common">Human pinworm</name>
    <dbReference type="NCBI Taxonomy" id="51028"/>
    <lineage>
        <taxon>Eukaryota</taxon>
        <taxon>Metazoa</taxon>
        <taxon>Ecdysozoa</taxon>
        <taxon>Nematoda</taxon>
        <taxon>Chromadorea</taxon>
        <taxon>Rhabditida</taxon>
        <taxon>Spirurina</taxon>
        <taxon>Oxyuridomorpha</taxon>
        <taxon>Oxyuroidea</taxon>
        <taxon>Oxyuridae</taxon>
        <taxon>Enterobius</taxon>
    </lineage>
</organism>
<name>A0A0N4VJK3_ENTVE</name>
<evidence type="ECO:0000313" key="3">
    <source>
        <dbReference type="WBParaSite" id="EVEC_0001102401-mRNA-1"/>
    </source>
</evidence>
<dbReference type="STRING" id="51028.A0A0N4VJK3"/>
<dbReference type="WBParaSite" id="EVEC_0001102401-mRNA-1">
    <property type="protein sequence ID" value="EVEC_0001102401-mRNA-1"/>
    <property type="gene ID" value="EVEC_0001102401"/>
</dbReference>
<dbReference type="EMBL" id="UXUI01010758">
    <property type="protein sequence ID" value="VDD95598.1"/>
    <property type="molecule type" value="Genomic_DNA"/>
</dbReference>
<reference evidence="1 2" key="2">
    <citation type="submission" date="2018-10" db="EMBL/GenBank/DDBJ databases">
        <authorList>
            <consortium name="Pathogen Informatics"/>
        </authorList>
    </citation>
    <scope>NUCLEOTIDE SEQUENCE [LARGE SCALE GENOMIC DNA]</scope>
</reference>
<keyword evidence="2" id="KW-1185">Reference proteome</keyword>
<dbReference type="Proteomes" id="UP000274131">
    <property type="component" value="Unassembled WGS sequence"/>
</dbReference>
<dbReference type="AlphaFoldDB" id="A0A0N4VJK3"/>
<evidence type="ECO:0000313" key="1">
    <source>
        <dbReference type="EMBL" id="VDD95598.1"/>
    </source>
</evidence>
<protein>
    <submittedName>
        <fullName evidence="1 3">Uncharacterized protein</fullName>
    </submittedName>
</protein>
<proteinExistence type="predicted"/>
<dbReference type="OrthoDB" id="5860066at2759"/>
<evidence type="ECO:0000313" key="2">
    <source>
        <dbReference type="Proteomes" id="UP000274131"/>
    </source>
</evidence>
<reference evidence="3" key="1">
    <citation type="submission" date="2017-02" db="UniProtKB">
        <authorList>
            <consortium name="WormBaseParasite"/>
        </authorList>
    </citation>
    <scope>IDENTIFICATION</scope>
</reference>
<sequence>MNVKSNYYKPLEVDTFRRNYAEKSGYSLKRNQSPVAVKPILHVAISSDTSTDSTHEDHYAVPDTRLRSSVIPLDSRPYLGPPGPSYVAQSYYDDSRLYNREIRNKSQKLSCEFDDEKATRTFTKHISFEPPIMKTAPSELKQVTFQRSPKPVFGTENYFVGKRIAGRVVNPKTPMIKSYWEANIQREEKLKEEANNVRPRKTFGFPRWRSNDALSASLVASKSNAMIHQNAETPKKLQKGKSLDSLMMQLDYQPWYDRNQIREAISRESIANLGATKDKFENGALMRNNNRHHDSTTSSSLYDSPIQHIQLKVDQRYPVNFPKEKNNDYFKYENGQSLEPKEKNSVQHRQEKQVVQKKLPGESKINQKFSDANLTNEQEIFLLFIKQNVDLVGGLGIIIPDGVKNIMNELQWRKVELRPVYEEESRRLTAEFKSYQPQNVQVQNNKSGRYVKNPAAVNGNANHRIISRKTFDMSNKQMPENRRPIMQDVDREKAGDSLIAAEIRMLRDREEELRRSRSELGLPNLEDTIEIWRNGFVFTI</sequence>
<gene>
    <name evidence="1" type="ORF">EVEC_LOCUS10349</name>
</gene>
<accession>A0A0N4VJK3</accession>